<organism evidence="1 2">
    <name type="scientific">Terrimonas ginsenosidimutans</name>
    <dbReference type="NCBI Taxonomy" id="2908004"/>
    <lineage>
        <taxon>Bacteria</taxon>
        <taxon>Pseudomonadati</taxon>
        <taxon>Bacteroidota</taxon>
        <taxon>Chitinophagia</taxon>
        <taxon>Chitinophagales</taxon>
        <taxon>Chitinophagaceae</taxon>
        <taxon>Terrimonas</taxon>
    </lineage>
</organism>
<protein>
    <submittedName>
        <fullName evidence="1">Uncharacterized protein</fullName>
    </submittedName>
</protein>
<gene>
    <name evidence="1" type="ORF">LZZ85_21900</name>
</gene>
<proteinExistence type="predicted"/>
<dbReference type="EMBL" id="JAKLTR010000016">
    <property type="protein sequence ID" value="MCG2616966.1"/>
    <property type="molecule type" value="Genomic_DNA"/>
</dbReference>
<evidence type="ECO:0000313" key="1">
    <source>
        <dbReference type="EMBL" id="MCG2616966.1"/>
    </source>
</evidence>
<evidence type="ECO:0000313" key="2">
    <source>
        <dbReference type="Proteomes" id="UP001165367"/>
    </source>
</evidence>
<comment type="caution">
    <text evidence="1">The sequence shown here is derived from an EMBL/GenBank/DDBJ whole genome shotgun (WGS) entry which is preliminary data.</text>
</comment>
<name>A0ABS9KXC1_9BACT</name>
<accession>A0ABS9KXC1</accession>
<dbReference type="Proteomes" id="UP001165367">
    <property type="component" value="Unassembled WGS sequence"/>
</dbReference>
<reference evidence="1" key="1">
    <citation type="submission" date="2022-01" db="EMBL/GenBank/DDBJ databases">
        <authorList>
            <person name="Jo J.-H."/>
            <person name="Im W.-T."/>
        </authorList>
    </citation>
    <scope>NUCLEOTIDE SEQUENCE</scope>
    <source>
        <strain evidence="1">NA20</strain>
    </source>
</reference>
<keyword evidence="2" id="KW-1185">Reference proteome</keyword>
<sequence>MAGQQVLEELKNIEIKWHRNKSHHRFYYSELAGELLLLRLNDFPDEPLLTLIKGQNIWDIDDVPEKWNIPFR</sequence>
<dbReference type="RefSeq" id="WP_237875503.1">
    <property type="nucleotide sequence ID" value="NZ_JAKLTR010000016.1"/>
</dbReference>